<dbReference type="InterPro" id="IPR011009">
    <property type="entry name" value="Kinase-like_dom_sf"/>
</dbReference>
<feature type="compositionally biased region" description="Low complexity" evidence="5">
    <location>
        <begin position="283"/>
        <end position="292"/>
    </location>
</feature>
<feature type="compositionally biased region" description="Low complexity" evidence="5">
    <location>
        <begin position="334"/>
        <end position="358"/>
    </location>
</feature>
<evidence type="ECO:0000313" key="8">
    <source>
        <dbReference type="Proteomes" id="UP000530928"/>
    </source>
</evidence>
<dbReference type="Gene3D" id="3.30.200.20">
    <property type="entry name" value="Phosphorylase Kinase, domain 1"/>
    <property type="match status" value="1"/>
</dbReference>
<dbReference type="InterPro" id="IPR008271">
    <property type="entry name" value="Ser/Thr_kinase_AS"/>
</dbReference>
<dbReference type="Pfam" id="PF00069">
    <property type="entry name" value="Pkinase"/>
    <property type="match status" value="1"/>
</dbReference>
<keyword evidence="1" id="KW-0808">Transferase</keyword>
<dbReference type="SUPFAM" id="SSF56112">
    <property type="entry name" value="Protein kinase-like (PK-like)"/>
    <property type="match status" value="1"/>
</dbReference>
<keyword evidence="2" id="KW-0547">Nucleotide-binding</keyword>
<organism evidence="7 8">
    <name type="scientific">Nonomuraea soli</name>
    <dbReference type="NCBI Taxonomy" id="1032476"/>
    <lineage>
        <taxon>Bacteria</taxon>
        <taxon>Bacillati</taxon>
        <taxon>Actinomycetota</taxon>
        <taxon>Actinomycetes</taxon>
        <taxon>Streptosporangiales</taxon>
        <taxon>Streptosporangiaceae</taxon>
        <taxon>Nonomuraea</taxon>
    </lineage>
</organism>
<dbReference type="Gene3D" id="1.10.510.10">
    <property type="entry name" value="Transferase(Phosphotransferase) domain 1"/>
    <property type="match status" value="1"/>
</dbReference>
<evidence type="ECO:0000313" key="7">
    <source>
        <dbReference type="EMBL" id="MBA2891551.1"/>
    </source>
</evidence>
<keyword evidence="4" id="KW-0067">ATP-binding</keyword>
<dbReference type="GO" id="GO:0004674">
    <property type="term" value="F:protein serine/threonine kinase activity"/>
    <property type="evidence" value="ECO:0007669"/>
    <property type="project" value="TreeGrafter"/>
</dbReference>
<dbReference type="PROSITE" id="PS00108">
    <property type="entry name" value="PROTEIN_KINASE_ST"/>
    <property type="match status" value="1"/>
</dbReference>
<dbReference type="Gene3D" id="2.60.120.560">
    <property type="entry name" value="Exo-inulinase, domain 1"/>
    <property type="match status" value="1"/>
</dbReference>
<feature type="region of interest" description="Disordered" evidence="5">
    <location>
        <begin position="262"/>
        <end position="307"/>
    </location>
</feature>
<feature type="domain" description="Protein kinase" evidence="6">
    <location>
        <begin position="15"/>
        <end position="270"/>
    </location>
</feature>
<dbReference type="RefSeq" id="WP_181610335.1">
    <property type="nucleotide sequence ID" value="NZ_BAABAM010000002.1"/>
</dbReference>
<keyword evidence="3" id="KW-0418">Kinase</keyword>
<evidence type="ECO:0000256" key="3">
    <source>
        <dbReference type="ARBA" id="ARBA00022777"/>
    </source>
</evidence>
<dbReference type="GO" id="GO:0005524">
    <property type="term" value="F:ATP binding"/>
    <property type="evidence" value="ECO:0007669"/>
    <property type="project" value="UniProtKB-KW"/>
</dbReference>
<proteinExistence type="predicted"/>
<evidence type="ECO:0000259" key="6">
    <source>
        <dbReference type="PROSITE" id="PS50011"/>
    </source>
</evidence>
<feature type="region of interest" description="Disordered" evidence="5">
    <location>
        <begin position="441"/>
        <end position="508"/>
    </location>
</feature>
<accession>A0A7W0HQE1</accession>
<dbReference type="PROSITE" id="PS50011">
    <property type="entry name" value="PROTEIN_KINASE_DOM"/>
    <property type="match status" value="1"/>
</dbReference>
<feature type="compositionally biased region" description="Low complexity" evidence="5">
    <location>
        <begin position="452"/>
        <end position="494"/>
    </location>
</feature>
<feature type="region of interest" description="Disordered" evidence="5">
    <location>
        <begin position="334"/>
        <end position="381"/>
    </location>
</feature>
<gene>
    <name evidence="7" type="ORF">HNR30_002892</name>
</gene>
<dbReference type="AlphaFoldDB" id="A0A7W0HQE1"/>
<protein>
    <recommendedName>
        <fullName evidence="6">Protein kinase domain-containing protein</fullName>
    </recommendedName>
</protein>
<reference evidence="7 8" key="1">
    <citation type="submission" date="2020-07" db="EMBL/GenBank/DDBJ databases">
        <title>Genomic Encyclopedia of Type Strains, Phase IV (KMG-IV): sequencing the most valuable type-strain genomes for metagenomic binning, comparative biology and taxonomic classification.</title>
        <authorList>
            <person name="Goeker M."/>
        </authorList>
    </citation>
    <scope>NUCLEOTIDE SEQUENCE [LARGE SCALE GENOMIC DNA]</scope>
    <source>
        <strain evidence="7 8">DSM 45533</strain>
    </source>
</reference>
<keyword evidence="8" id="KW-1185">Reference proteome</keyword>
<name>A0A7W0HQE1_9ACTN</name>
<comment type="caution">
    <text evidence="7">The sequence shown here is derived from an EMBL/GenBank/DDBJ whole genome shotgun (WGS) entry which is preliminary data.</text>
</comment>
<evidence type="ECO:0000256" key="5">
    <source>
        <dbReference type="SAM" id="MobiDB-lite"/>
    </source>
</evidence>
<dbReference type="PANTHER" id="PTHR43289">
    <property type="entry name" value="MITOGEN-ACTIVATED PROTEIN KINASE KINASE KINASE 20-RELATED"/>
    <property type="match status" value="1"/>
</dbReference>
<dbReference type="Proteomes" id="UP000530928">
    <property type="component" value="Unassembled WGS sequence"/>
</dbReference>
<dbReference type="CDD" id="cd14014">
    <property type="entry name" value="STKc_PknB_like"/>
    <property type="match status" value="1"/>
</dbReference>
<evidence type="ECO:0000256" key="2">
    <source>
        <dbReference type="ARBA" id="ARBA00022741"/>
    </source>
</evidence>
<dbReference type="PANTHER" id="PTHR43289:SF34">
    <property type="entry name" value="SERINE_THREONINE-PROTEIN KINASE YBDM-RELATED"/>
    <property type="match status" value="1"/>
</dbReference>
<sequence>MQPLRSGDPQALGNYQLTGFLGEGGQGTVFAGYAPGGARVAVKILHARFASDTTAVQRFHREVELAQRVAQFCTARVLDHGVAGGVPYIVSEFVEGISLQEAVRRRGPLRGDDLVRLAVATLTALVSIHRAGIVHRDFKPSNVLLAADGPRVIDFGIARALDAPSVTASSVVGSPGYMSPEQIMGASVGAASDLFSWAGTMVFAATGKPAFGNDTIPAVMHRVLNVEPDLSEVPEPVRGVLATCLVKEAARRPDAQETWSALMGGSAPATGPISASPTAGVSAGHAGPVTGAGHAGPGTAGHAGPGTGAFPASAAAAVPPASFGTPTSVPPAVGAVRAGPAEGSLPAGPAEGAPPVGSDAGATAAPGSAVQPDRTARGAGNRRGRLHVVALTAGATAVVAAGAWVLWPQPPVTPPAQATTTTTTAAPAPVHTVTVIASPTPVAQKAKEQPKATPSGSPTATASPGATVSPSAAPSPSVSPTPTATPSTGTVAGGWKRRSHLKPGPWKITGPSGARLNGYVDDTDMWRGLLWKRRPMSTDFSVSVRVRLLDLGRKQKNPKFGLLLSHTGSLNDVALYLEPQTGGGVATAIFWTNGQMAWYRLPQTTMFDMWAPHTLKVVRTGKLYSFFVDGEKQFEHEGTVDPKGVGWVGVAGSDVRADYRNFTLKIG</sequence>
<feature type="compositionally biased region" description="Gly residues" evidence="5">
    <location>
        <begin position="293"/>
        <end position="307"/>
    </location>
</feature>
<dbReference type="InterPro" id="IPR000719">
    <property type="entry name" value="Prot_kinase_dom"/>
</dbReference>
<evidence type="ECO:0000256" key="1">
    <source>
        <dbReference type="ARBA" id="ARBA00022679"/>
    </source>
</evidence>
<evidence type="ECO:0000256" key="4">
    <source>
        <dbReference type="ARBA" id="ARBA00022840"/>
    </source>
</evidence>
<dbReference type="EMBL" id="JACDUR010000003">
    <property type="protein sequence ID" value="MBA2891551.1"/>
    <property type="molecule type" value="Genomic_DNA"/>
</dbReference>